<dbReference type="PANTHER" id="PTHR13146">
    <property type="match status" value="1"/>
</dbReference>
<dbReference type="GeneID" id="17355270"/>
<dbReference type="AlphaFoldDB" id="E1ZED5"/>
<dbReference type="SUPFAM" id="SSF103481">
    <property type="entry name" value="Multidrug resistance efflux transporter EmrE"/>
    <property type="match status" value="1"/>
</dbReference>
<evidence type="ECO:0000313" key="3">
    <source>
        <dbReference type="EMBL" id="EFN56011.1"/>
    </source>
</evidence>
<accession>E1ZED5</accession>
<proteinExistence type="predicted"/>
<evidence type="ECO:0000313" key="4">
    <source>
        <dbReference type="Proteomes" id="UP000008141"/>
    </source>
</evidence>
<dbReference type="Proteomes" id="UP000008141">
    <property type="component" value="Unassembled WGS sequence"/>
</dbReference>
<feature type="region of interest" description="Disordered" evidence="1">
    <location>
        <begin position="325"/>
        <end position="347"/>
    </location>
</feature>
<dbReference type="EMBL" id="GL433843">
    <property type="protein sequence ID" value="EFN56011.1"/>
    <property type="molecule type" value="Genomic_DNA"/>
</dbReference>
<reference evidence="3 4" key="1">
    <citation type="journal article" date="2010" name="Plant Cell">
        <title>The Chlorella variabilis NC64A genome reveals adaptation to photosymbiosis, coevolution with viruses, and cryptic sex.</title>
        <authorList>
            <person name="Blanc G."/>
            <person name="Duncan G."/>
            <person name="Agarkova I."/>
            <person name="Borodovsky M."/>
            <person name="Gurnon J."/>
            <person name="Kuo A."/>
            <person name="Lindquist E."/>
            <person name="Lucas S."/>
            <person name="Pangilinan J."/>
            <person name="Polle J."/>
            <person name="Salamov A."/>
            <person name="Terry A."/>
            <person name="Yamada T."/>
            <person name="Dunigan D.D."/>
            <person name="Grigoriev I.V."/>
            <person name="Claverie J.M."/>
            <person name="Van Etten J.L."/>
        </authorList>
    </citation>
    <scope>NUCLEOTIDE SEQUENCE [LARGE SCALE GENOMIC DNA]</scope>
    <source>
        <strain evidence="3 4">NC64A</strain>
    </source>
</reference>
<dbReference type="KEGG" id="cvr:CHLNCDRAFT_52094"/>
<keyword evidence="2" id="KW-0472">Membrane</keyword>
<keyword evidence="2" id="KW-0812">Transmembrane</keyword>
<feature type="transmembrane region" description="Helical" evidence="2">
    <location>
        <begin position="200"/>
        <end position="221"/>
    </location>
</feature>
<dbReference type="OrthoDB" id="29773at2759"/>
<dbReference type="GO" id="GO:0016020">
    <property type="term" value="C:membrane"/>
    <property type="evidence" value="ECO:0007669"/>
    <property type="project" value="TreeGrafter"/>
</dbReference>
<feature type="transmembrane region" description="Helical" evidence="2">
    <location>
        <begin position="167"/>
        <end position="188"/>
    </location>
</feature>
<dbReference type="InterPro" id="IPR037185">
    <property type="entry name" value="EmrE-like"/>
</dbReference>
<evidence type="ECO:0000256" key="2">
    <source>
        <dbReference type="SAM" id="Phobius"/>
    </source>
</evidence>
<gene>
    <name evidence="3" type="ORF">CHLNCDRAFT_52094</name>
</gene>
<dbReference type="eggNOG" id="ENOG502SDF7">
    <property type="taxonomic scope" value="Eukaryota"/>
</dbReference>
<feature type="transmembrane region" description="Helical" evidence="2">
    <location>
        <begin position="126"/>
        <end position="147"/>
    </location>
</feature>
<name>E1ZED5_CHLVA</name>
<dbReference type="PANTHER" id="PTHR13146:SF1">
    <property type="entry name" value="SUGAR PHOSPHATE TRANSPORTER DOMAIN-CONTAINING PROTEIN"/>
    <property type="match status" value="1"/>
</dbReference>
<feature type="transmembrane region" description="Helical" evidence="2">
    <location>
        <begin position="271"/>
        <end position="291"/>
    </location>
</feature>
<keyword evidence="2" id="KW-1133">Transmembrane helix</keyword>
<dbReference type="RefSeq" id="XP_005848113.1">
    <property type="nucleotide sequence ID" value="XM_005848051.1"/>
</dbReference>
<feature type="compositionally biased region" description="Low complexity" evidence="1">
    <location>
        <begin position="325"/>
        <end position="339"/>
    </location>
</feature>
<evidence type="ECO:0000256" key="1">
    <source>
        <dbReference type="SAM" id="MobiDB-lite"/>
    </source>
</evidence>
<evidence type="ECO:0008006" key="5">
    <source>
        <dbReference type="Google" id="ProtNLM"/>
    </source>
</evidence>
<dbReference type="InParanoid" id="E1ZED5"/>
<sequence>MGLATPLSYLCSGVVLNIISQLITDTSFSAPEAHIIPAVKFTATLVGAALRRPRGVRPAATPSQRRLMAAIGLLDASAYTLYCLGFFACGATLANLLLSGVGQVLTAALTRWVLRRRLTGGQLAGIAFVGLGLAVRAAPAFLLGAAAPNDGGAAAGAALSREQLVGAALVGLAALLYSILGVAYEKLLKGEPAPPPNAEIMWHVSILGFLASAAYQALYTLPNWDRLVAQRMAASGTSPRYLVALLALFGALFNLHMLVQAAVFKTEGAIGVGLVNAVRGAVITVTVAALFCSPARPHLCLTPQTILSAAITTVGGAVYVLAGSGQQPPQPAKAAAHGAAAEDKKDK</sequence>
<protein>
    <recommendedName>
        <fullName evidence="5">Sugar phosphate transporter domain-containing protein</fullName>
    </recommendedName>
</protein>
<feature type="transmembrane region" description="Helical" evidence="2">
    <location>
        <begin position="241"/>
        <end position="259"/>
    </location>
</feature>
<organism evidence="4">
    <name type="scientific">Chlorella variabilis</name>
    <name type="common">Green alga</name>
    <dbReference type="NCBI Taxonomy" id="554065"/>
    <lineage>
        <taxon>Eukaryota</taxon>
        <taxon>Viridiplantae</taxon>
        <taxon>Chlorophyta</taxon>
        <taxon>core chlorophytes</taxon>
        <taxon>Trebouxiophyceae</taxon>
        <taxon>Chlorellales</taxon>
        <taxon>Chlorellaceae</taxon>
        <taxon>Chlorella clade</taxon>
        <taxon>Chlorella</taxon>
    </lineage>
</organism>
<dbReference type="OMA" id="EYALCER"/>
<keyword evidence="4" id="KW-1185">Reference proteome</keyword>